<accession>A0AAV6KUA4</accession>
<dbReference type="Proteomes" id="UP000823749">
    <property type="component" value="Chromosome 3"/>
</dbReference>
<sequence length="122" mass="13720">MYVTASVGGDVVRWVSWCSFGRFVLSKILIVDLIQPNLAPRCSTLDGLPVLFFIMGMQQLQMSIHLTQRKHVIGIAREMHAKGFLRTWKDCGIRLSIKGDCYAKLRKIQLGVQILASNNTLS</sequence>
<proteinExistence type="predicted"/>
<dbReference type="AlphaFoldDB" id="A0AAV6KUA4"/>
<reference evidence="1" key="1">
    <citation type="submission" date="2020-08" db="EMBL/GenBank/DDBJ databases">
        <title>Plant Genome Project.</title>
        <authorList>
            <person name="Zhang R.-G."/>
        </authorList>
    </citation>
    <scope>NUCLEOTIDE SEQUENCE</scope>
    <source>
        <strain evidence="1">WSP0</strain>
        <tissue evidence="1">Leaf</tissue>
    </source>
</reference>
<gene>
    <name evidence="1" type="ORF">RHGRI_006483</name>
</gene>
<dbReference type="EMBL" id="JACTNZ010000003">
    <property type="protein sequence ID" value="KAG5555844.1"/>
    <property type="molecule type" value="Genomic_DNA"/>
</dbReference>
<protein>
    <submittedName>
        <fullName evidence="1">Uncharacterized protein</fullName>
    </submittedName>
</protein>
<comment type="caution">
    <text evidence="1">The sequence shown here is derived from an EMBL/GenBank/DDBJ whole genome shotgun (WGS) entry which is preliminary data.</text>
</comment>
<keyword evidence="2" id="KW-1185">Reference proteome</keyword>
<evidence type="ECO:0000313" key="2">
    <source>
        <dbReference type="Proteomes" id="UP000823749"/>
    </source>
</evidence>
<name>A0AAV6KUA4_9ERIC</name>
<organism evidence="1 2">
    <name type="scientific">Rhododendron griersonianum</name>
    <dbReference type="NCBI Taxonomy" id="479676"/>
    <lineage>
        <taxon>Eukaryota</taxon>
        <taxon>Viridiplantae</taxon>
        <taxon>Streptophyta</taxon>
        <taxon>Embryophyta</taxon>
        <taxon>Tracheophyta</taxon>
        <taxon>Spermatophyta</taxon>
        <taxon>Magnoliopsida</taxon>
        <taxon>eudicotyledons</taxon>
        <taxon>Gunneridae</taxon>
        <taxon>Pentapetalae</taxon>
        <taxon>asterids</taxon>
        <taxon>Ericales</taxon>
        <taxon>Ericaceae</taxon>
        <taxon>Ericoideae</taxon>
        <taxon>Rhodoreae</taxon>
        <taxon>Rhododendron</taxon>
    </lineage>
</organism>
<evidence type="ECO:0000313" key="1">
    <source>
        <dbReference type="EMBL" id="KAG5555844.1"/>
    </source>
</evidence>